<gene>
    <name evidence="2" type="ORF">G5V58_06865</name>
</gene>
<evidence type="ECO:0000313" key="3">
    <source>
        <dbReference type="Proteomes" id="UP000502996"/>
    </source>
</evidence>
<protein>
    <submittedName>
        <fullName evidence="2">Flp family type IVb pilin</fullName>
    </submittedName>
</protein>
<keyword evidence="3" id="KW-1185">Reference proteome</keyword>
<reference evidence="2 3" key="1">
    <citation type="submission" date="2020-02" db="EMBL/GenBank/DDBJ databases">
        <title>Full genome sequence of Nocardioides sp. R-3366.</title>
        <authorList>
            <person name="Im W.-T."/>
        </authorList>
    </citation>
    <scope>NUCLEOTIDE SEQUENCE [LARGE SCALE GENOMIC DNA]</scope>
    <source>
        <strain evidence="2 3">R-3366</strain>
    </source>
</reference>
<organism evidence="2 3">
    <name type="scientific">Nocardioides anomalus</name>
    <dbReference type="NCBI Taxonomy" id="2712223"/>
    <lineage>
        <taxon>Bacteria</taxon>
        <taxon>Bacillati</taxon>
        <taxon>Actinomycetota</taxon>
        <taxon>Actinomycetes</taxon>
        <taxon>Propionibacteriales</taxon>
        <taxon>Nocardioidaceae</taxon>
        <taxon>Nocardioides</taxon>
    </lineage>
</organism>
<dbReference type="Proteomes" id="UP000502996">
    <property type="component" value="Chromosome"/>
</dbReference>
<dbReference type="RefSeq" id="WP_165230242.1">
    <property type="nucleotide sequence ID" value="NZ_CP049257.1"/>
</dbReference>
<keyword evidence="1" id="KW-0472">Membrane</keyword>
<dbReference type="EMBL" id="CP049257">
    <property type="protein sequence ID" value="QIG42532.1"/>
    <property type="molecule type" value="Genomic_DNA"/>
</dbReference>
<sequence length="69" mass="7192">MLDYLRIMLNARTAKMSERGASAVEYGLLIAGIAALIVVVVFAFGGSLKGIFTDTCSKVTASATTKSCS</sequence>
<keyword evidence="1" id="KW-1133">Transmembrane helix</keyword>
<keyword evidence="1" id="KW-0812">Transmembrane</keyword>
<dbReference type="InterPro" id="IPR007047">
    <property type="entry name" value="Flp_Fap"/>
</dbReference>
<dbReference type="KEGG" id="nano:G5V58_06865"/>
<evidence type="ECO:0000256" key="1">
    <source>
        <dbReference type="SAM" id="Phobius"/>
    </source>
</evidence>
<dbReference type="AlphaFoldDB" id="A0A6G6WBC2"/>
<proteinExistence type="predicted"/>
<dbReference type="Pfam" id="PF04964">
    <property type="entry name" value="Flp_Fap"/>
    <property type="match status" value="1"/>
</dbReference>
<feature type="transmembrane region" description="Helical" evidence="1">
    <location>
        <begin position="21"/>
        <end position="44"/>
    </location>
</feature>
<evidence type="ECO:0000313" key="2">
    <source>
        <dbReference type="EMBL" id="QIG42532.1"/>
    </source>
</evidence>
<accession>A0A6G6WBC2</accession>
<name>A0A6G6WBC2_9ACTN</name>